<dbReference type="Proteomes" id="UP000682782">
    <property type="component" value="Chromosome"/>
</dbReference>
<reference evidence="1" key="1">
    <citation type="submission" date="2021-01" db="EMBL/GenBank/DDBJ databases">
        <title>Complete genome sequence of Clostridiales bacterium R-7.</title>
        <authorList>
            <person name="Mahoney-Kurpe S.C."/>
            <person name="Palevich N."/>
            <person name="Koike S."/>
            <person name="Moon C.D."/>
            <person name="Attwood G.T."/>
        </authorList>
    </citation>
    <scope>NUCLEOTIDE SEQUENCE</scope>
    <source>
        <strain evidence="1">R-7</strain>
    </source>
</reference>
<accession>A0AC61MV92</accession>
<gene>
    <name evidence="1" type="ORF">JYE49_10005</name>
</gene>
<evidence type="ECO:0000313" key="2">
    <source>
        <dbReference type="Proteomes" id="UP000682782"/>
    </source>
</evidence>
<sequence>MRVITKDITVKVEGQELGFRLTKLDAFSGIMLLRLLMRLEEKNAHPTLLDLIASLSEEELRSVMTAVLNHTAVLLPAGPQPVMTGPEWGYPELEHDTPACMKLLMEGIAWSLSGFFGEGGLREKTGTADTSP</sequence>
<protein>
    <submittedName>
        <fullName evidence="1">Uncharacterized protein</fullName>
    </submittedName>
</protein>
<proteinExistence type="predicted"/>
<keyword evidence="2" id="KW-1185">Reference proteome</keyword>
<evidence type="ECO:0000313" key="1">
    <source>
        <dbReference type="EMBL" id="QUC66201.1"/>
    </source>
</evidence>
<name>A0AC61MV92_9FIRM</name>
<dbReference type="EMBL" id="CP068393">
    <property type="protein sequence ID" value="QUC66201.1"/>
    <property type="molecule type" value="Genomic_DNA"/>
</dbReference>
<organism evidence="1 2">
    <name type="scientific">Aristaeella hokkaidonensis</name>
    <dbReference type="NCBI Taxonomy" id="3046382"/>
    <lineage>
        <taxon>Bacteria</taxon>
        <taxon>Bacillati</taxon>
        <taxon>Bacillota</taxon>
        <taxon>Clostridia</taxon>
        <taxon>Eubacteriales</taxon>
        <taxon>Aristaeellaceae</taxon>
        <taxon>Aristaeella</taxon>
    </lineage>
</organism>